<evidence type="ECO:0000256" key="1">
    <source>
        <dbReference type="SAM" id="MobiDB-lite"/>
    </source>
</evidence>
<feature type="transmembrane region" description="Helical" evidence="2">
    <location>
        <begin position="302"/>
        <end position="325"/>
    </location>
</feature>
<keyword evidence="2" id="KW-0812">Transmembrane</keyword>
<feature type="transmembrane region" description="Helical" evidence="2">
    <location>
        <begin position="270"/>
        <end position="290"/>
    </location>
</feature>
<dbReference type="EMBL" id="JBANRG010000004">
    <property type="protein sequence ID" value="KAK7467295.1"/>
    <property type="molecule type" value="Genomic_DNA"/>
</dbReference>
<reference evidence="3 4" key="1">
    <citation type="submission" date="2024-01" db="EMBL/GenBank/DDBJ databases">
        <title>A draft genome for the cacao thread blight pathogen Marasmiellus scandens.</title>
        <authorList>
            <person name="Baruah I.K."/>
            <person name="Leung J."/>
            <person name="Bukari Y."/>
            <person name="Amoako-Attah I."/>
            <person name="Meinhardt L.W."/>
            <person name="Bailey B.A."/>
            <person name="Cohen S.P."/>
        </authorList>
    </citation>
    <scope>NUCLEOTIDE SEQUENCE [LARGE SCALE GENOMIC DNA]</scope>
    <source>
        <strain evidence="3 4">GH-19</strain>
    </source>
</reference>
<proteinExistence type="predicted"/>
<feature type="region of interest" description="Disordered" evidence="1">
    <location>
        <begin position="1"/>
        <end position="34"/>
    </location>
</feature>
<dbReference type="Proteomes" id="UP001498398">
    <property type="component" value="Unassembled WGS sequence"/>
</dbReference>
<accession>A0ABR1JUP0</accession>
<evidence type="ECO:0000313" key="3">
    <source>
        <dbReference type="EMBL" id="KAK7467295.1"/>
    </source>
</evidence>
<comment type="caution">
    <text evidence="3">The sequence shown here is derived from an EMBL/GenBank/DDBJ whole genome shotgun (WGS) entry which is preliminary data.</text>
</comment>
<feature type="region of interest" description="Disordered" evidence="1">
    <location>
        <begin position="222"/>
        <end position="244"/>
    </location>
</feature>
<name>A0ABR1JUP0_9AGAR</name>
<keyword evidence="2" id="KW-0472">Membrane</keyword>
<protein>
    <submittedName>
        <fullName evidence="3">Uncharacterized protein</fullName>
    </submittedName>
</protein>
<organism evidence="3 4">
    <name type="scientific">Marasmiellus scandens</name>
    <dbReference type="NCBI Taxonomy" id="2682957"/>
    <lineage>
        <taxon>Eukaryota</taxon>
        <taxon>Fungi</taxon>
        <taxon>Dikarya</taxon>
        <taxon>Basidiomycota</taxon>
        <taxon>Agaricomycotina</taxon>
        <taxon>Agaricomycetes</taxon>
        <taxon>Agaricomycetidae</taxon>
        <taxon>Agaricales</taxon>
        <taxon>Marasmiineae</taxon>
        <taxon>Omphalotaceae</taxon>
        <taxon>Marasmiellus</taxon>
    </lineage>
</organism>
<feature type="region of interest" description="Disordered" evidence="1">
    <location>
        <begin position="138"/>
        <end position="165"/>
    </location>
</feature>
<evidence type="ECO:0000256" key="2">
    <source>
        <dbReference type="SAM" id="Phobius"/>
    </source>
</evidence>
<feature type="compositionally biased region" description="Basic residues" evidence="1">
    <location>
        <begin position="360"/>
        <end position="373"/>
    </location>
</feature>
<keyword evidence="2" id="KW-1133">Transmembrane helix</keyword>
<feature type="transmembrane region" description="Helical" evidence="2">
    <location>
        <begin position="459"/>
        <end position="479"/>
    </location>
</feature>
<feature type="compositionally biased region" description="Low complexity" evidence="1">
    <location>
        <begin position="72"/>
        <end position="83"/>
    </location>
</feature>
<feature type="region of interest" description="Disordered" evidence="1">
    <location>
        <begin position="51"/>
        <end position="113"/>
    </location>
</feature>
<sequence>MSHFGRRPWSPDLDLNSYDYSRYPRQQREPSDASVEALDLADYARTLRPNQHIDNDYLDPNRPPSLISRADTLSSTTQSTSRARSTRRPFSLPPTHSQSSYPHGPSSWRSHNNFPDEADIAQYPSFSREWHNFGNLGRSSPDIYTPIPSSQFGGSKKRSPFDPSNTLKHSDYYEFSPPHSTLSHSNRFGSRDYLPWSSDPPEYGQTIDDDLKEERIRMLEREFGSNAQSKGSNDPQDDFLDENGKPLVGTVDGKGYLVTQGPKKRVAMRVVQILCALAAAIPSIYAAIMIKPKETPPPSGRAPAYVLYVVSVLTLLGLLFLFLFYPCCCRKRRKRGPADASNPLANGMMVLPVQGLPGGKKNKNKGGKGKKGKGGMMMPGGDVQVNLIVDPTVFGGRREEEESEEEEREWDWERGSSSMPGAYGDTARRKRRRAKRRSVFAGLAMEEEWKRARKWAKQITAVDAAGTVIWGAVFVFILLGKRCPAGGFDGWCNAYNVSSAAACLLCVAFCVSIFFDIKDLHTSKVSPRTRV</sequence>
<feature type="compositionally biased region" description="Polar residues" evidence="1">
    <location>
        <begin position="94"/>
        <end position="113"/>
    </location>
</feature>
<keyword evidence="4" id="KW-1185">Reference proteome</keyword>
<gene>
    <name evidence="3" type="ORF">VKT23_004352</name>
</gene>
<feature type="transmembrane region" description="Helical" evidence="2">
    <location>
        <begin position="499"/>
        <end position="517"/>
    </location>
</feature>
<feature type="compositionally biased region" description="Polar residues" evidence="1">
    <location>
        <begin position="225"/>
        <end position="234"/>
    </location>
</feature>
<feature type="region of interest" description="Disordered" evidence="1">
    <location>
        <begin position="355"/>
        <end position="376"/>
    </location>
</feature>
<evidence type="ECO:0000313" key="4">
    <source>
        <dbReference type="Proteomes" id="UP001498398"/>
    </source>
</evidence>